<dbReference type="AlphaFoldDB" id="A0A0D7BW22"/>
<dbReference type="OrthoDB" id="3246846at2759"/>
<accession>A0A0D7BW22</accession>
<dbReference type="SUPFAM" id="SSF54768">
    <property type="entry name" value="dsRNA-binding domain-like"/>
    <property type="match status" value="1"/>
</dbReference>
<evidence type="ECO:0000259" key="1">
    <source>
        <dbReference type="Pfam" id="PF00035"/>
    </source>
</evidence>
<dbReference type="InterPro" id="IPR014720">
    <property type="entry name" value="dsRBD_dom"/>
</dbReference>
<reference evidence="2 3" key="1">
    <citation type="journal article" date="2015" name="Fungal Genet. Biol.">
        <title>Evolution of novel wood decay mechanisms in Agaricales revealed by the genome sequences of Fistulina hepatica and Cylindrobasidium torrendii.</title>
        <authorList>
            <person name="Floudas D."/>
            <person name="Held B.W."/>
            <person name="Riley R."/>
            <person name="Nagy L.G."/>
            <person name="Koehler G."/>
            <person name="Ransdell A.S."/>
            <person name="Younus H."/>
            <person name="Chow J."/>
            <person name="Chiniquy J."/>
            <person name="Lipzen A."/>
            <person name="Tritt A."/>
            <person name="Sun H."/>
            <person name="Haridas S."/>
            <person name="LaButti K."/>
            <person name="Ohm R.A."/>
            <person name="Kues U."/>
            <person name="Blanchette R.A."/>
            <person name="Grigoriev I.V."/>
            <person name="Minto R.E."/>
            <person name="Hibbett D.S."/>
        </authorList>
    </citation>
    <scope>NUCLEOTIDE SEQUENCE [LARGE SCALE GENOMIC DNA]</scope>
    <source>
        <strain evidence="2 3">FP15055 ss-10</strain>
    </source>
</reference>
<gene>
    <name evidence="2" type="ORF">CYLTODRAFT_484969</name>
</gene>
<protein>
    <recommendedName>
        <fullName evidence="1">DRBM domain-containing protein</fullName>
    </recommendedName>
</protein>
<dbReference type="Proteomes" id="UP000054007">
    <property type="component" value="Unassembled WGS sequence"/>
</dbReference>
<proteinExistence type="predicted"/>
<organism evidence="2 3">
    <name type="scientific">Cylindrobasidium torrendii FP15055 ss-10</name>
    <dbReference type="NCBI Taxonomy" id="1314674"/>
    <lineage>
        <taxon>Eukaryota</taxon>
        <taxon>Fungi</taxon>
        <taxon>Dikarya</taxon>
        <taxon>Basidiomycota</taxon>
        <taxon>Agaricomycotina</taxon>
        <taxon>Agaricomycetes</taxon>
        <taxon>Agaricomycetidae</taxon>
        <taxon>Agaricales</taxon>
        <taxon>Marasmiineae</taxon>
        <taxon>Physalacriaceae</taxon>
        <taxon>Cylindrobasidium</taxon>
    </lineage>
</organism>
<dbReference type="Gene3D" id="3.30.160.20">
    <property type="match status" value="1"/>
</dbReference>
<name>A0A0D7BW22_9AGAR</name>
<keyword evidence="3" id="KW-1185">Reference proteome</keyword>
<evidence type="ECO:0000313" key="2">
    <source>
        <dbReference type="EMBL" id="KIY73821.1"/>
    </source>
</evidence>
<evidence type="ECO:0000313" key="3">
    <source>
        <dbReference type="Proteomes" id="UP000054007"/>
    </source>
</evidence>
<feature type="domain" description="DRBM" evidence="1">
    <location>
        <begin position="19"/>
        <end position="76"/>
    </location>
</feature>
<sequence length="90" mass="10114">MSNWRPTTYNSYREHFGVWAQRNKQRTTAHDDQQTGPKVEGSLQWTSIIKVDGEIYGTGISKKKGDAHEAAAYWALVRLGEIPGPEPEAV</sequence>
<dbReference type="Pfam" id="PF00035">
    <property type="entry name" value="dsrm"/>
    <property type="match status" value="1"/>
</dbReference>
<dbReference type="EMBL" id="KN880433">
    <property type="protein sequence ID" value="KIY73821.1"/>
    <property type="molecule type" value="Genomic_DNA"/>
</dbReference>